<dbReference type="SMART" id="SM00066">
    <property type="entry name" value="GAL4"/>
    <property type="match status" value="1"/>
</dbReference>
<name>A0AAE0I2N3_9PEZI</name>
<evidence type="ECO:0000256" key="4">
    <source>
        <dbReference type="ARBA" id="ARBA00023125"/>
    </source>
</evidence>
<evidence type="ECO:0000256" key="7">
    <source>
        <dbReference type="SAM" id="Coils"/>
    </source>
</evidence>
<feature type="coiled-coil region" evidence="7">
    <location>
        <begin position="140"/>
        <end position="167"/>
    </location>
</feature>
<keyword evidence="7" id="KW-0175">Coiled coil</keyword>
<feature type="domain" description="Zn(2)-C6 fungal-type" evidence="8">
    <location>
        <begin position="71"/>
        <end position="101"/>
    </location>
</feature>
<comment type="caution">
    <text evidence="9">The sequence shown here is derived from an EMBL/GenBank/DDBJ whole genome shotgun (WGS) entry which is preliminary data.</text>
</comment>
<keyword evidence="6" id="KW-0539">Nucleus</keyword>
<evidence type="ECO:0000259" key="8">
    <source>
        <dbReference type="PROSITE" id="PS50048"/>
    </source>
</evidence>
<dbReference type="InterPro" id="IPR007219">
    <property type="entry name" value="XnlR_reg_dom"/>
</dbReference>
<keyword evidence="4" id="KW-0238">DNA-binding</keyword>
<dbReference type="Proteomes" id="UP001286456">
    <property type="component" value="Unassembled WGS sequence"/>
</dbReference>
<dbReference type="CDD" id="cd12148">
    <property type="entry name" value="fungal_TF_MHR"/>
    <property type="match status" value="1"/>
</dbReference>
<dbReference type="GO" id="GO:0000981">
    <property type="term" value="F:DNA-binding transcription factor activity, RNA polymerase II-specific"/>
    <property type="evidence" value="ECO:0007669"/>
    <property type="project" value="InterPro"/>
</dbReference>
<keyword evidence="10" id="KW-1185">Reference proteome</keyword>
<keyword evidence="5" id="KW-0804">Transcription</keyword>
<reference evidence="9" key="2">
    <citation type="submission" date="2023-06" db="EMBL/GenBank/DDBJ databases">
        <authorList>
            <consortium name="Lawrence Berkeley National Laboratory"/>
            <person name="Haridas S."/>
            <person name="Hensen N."/>
            <person name="Bonometti L."/>
            <person name="Westerberg I."/>
            <person name="Brannstrom I.O."/>
            <person name="Guillou S."/>
            <person name="Cros-Aarteil S."/>
            <person name="Calhoun S."/>
            <person name="Kuo A."/>
            <person name="Mondo S."/>
            <person name="Pangilinan J."/>
            <person name="Riley R."/>
            <person name="Labutti K."/>
            <person name="Andreopoulos B."/>
            <person name="Lipzen A."/>
            <person name="Chen C."/>
            <person name="Yanf M."/>
            <person name="Daum C."/>
            <person name="Ng V."/>
            <person name="Clum A."/>
            <person name="Steindorff A."/>
            <person name="Ohm R."/>
            <person name="Martin F."/>
            <person name="Silar P."/>
            <person name="Natvig D."/>
            <person name="Lalanne C."/>
            <person name="Gautier V."/>
            <person name="Ament-Velasquez S.L."/>
            <person name="Kruys A."/>
            <person name="Hutchinson M.I."/>
            <person name="Powell A.J."/>
            <person name="Barry K."/>
            <person name="Miller A.N."/>
            <person name="Grigoriev I.V."/>
            <person name="Debuchy R."/>
            <person name="Gladieux P."/>
            <person name="Thoren M.H."/>
            <person name="Johannesson H."/>
        </authorList>
    </citation>
    <scope>NUCLEOTIDE SEQUENCE</scope>
    <source>
        <strain evidence="9">SMH4131-1</strain>
    </source>
</reference>
<accession>A0AAE0I2N3</accession>
<keyword evidence="2" id="KW-0479">Metal-binding</keyword>
<reference evidence="9" key="1">
    <citation type="journal article" date="2023" name="Mol. Phylogenet. Evol.">
        <title>Genome-scale phylogeny and comparative genomics of the fungal order Sordariales.</title>
        <authorList>
            <person name="Hensen N."/>
            <person name="Bonometti L."/>
            <person name="Westerberg I."/>
            <person name="Brannstrom I.O."/>
            <person name="Guillou S."/>
            <person name="Cros-Aarteil S."/>
            <person name="Calhoun S."/>
            <person name="Haridas S."/>
            <person name="Kuo A."/>
            <person name="Mondo S."/>
            <person name="Pangilinan J."/>
            <person name="Riley R."/>
            <person name="LaButti K."/>
            <person name="Andreopoulos B."/>
            <person name="Lipzen A."/>
            <person name="Chen C."/>
            <person name="Yan M."/>
            <person name="Daum C."/>
            <person name="Ng V."/>
            <person name="Clum A."/>
            <person name="Steindorff A."/>
            <person name="Ohm R.A."/>
            <person name="Martin F."/>
            <person name="Silar P."/>
            <person name="Natvig D.O."/>
            <person name="Lalanne C."/>
            <person name="Gautier V."/>
            <person name="Ament-Velasquez S.L."/>
            <person name="Kruys A."/>
            <person name="Hutchinson M.I."/>
            <person name="Powell A.J."/>
            <person name="Barry K."/>
            <person name="Miller A.N."/>
            <person name="Grigoriev I.V."/>
            <person name="Debuchy R."/>
            <person name="Gladieux P."/>
            <person name="Hiltunen Thoren M."/>
            <person name="Johannesson H."/>
        </authorList>
    </citation>
    <scope>NUCLEOTIDE SEQUENCE</scope>
    <source>
        <strain evidence="9">SMH4131-1</strain>
    </source>
</reference>
<dbReference type="GO" id="GO:0008270">
    <property type="term" value="F:zinc ion binding"/>
    <property type="evidence" value="ECO:0007669"/>
    <property type="project" value="InterPro"/>
</dbReference>
<proteinExistence type="predicted"/>
<sequence>METFDRLQQQNGIMADLSGWEGLVIRRSYRWFHQRAGHAAPLYWLALTRRCETEEVVRAVWEQYNKLAFETCDLCFTKKIKCDMLKPVCSNCRQYHTECKTTAVRRRAGQNARKPTALAAAAVNVNMAAADVSPSVSAGQLNESDRLAGLENRLARMEEQLQHVLLVATAAINANSKVSHAASGTAPASLPNIASQNDTRELDTFLRFEDETELISDELDPITRHPALKLPPLDHILPIVEAYFTHFNPVIPLFSQVPFMRMLNAFYSSPSSNNSHAEWAAINTVLALGSRLPFQEASSETHDSTRFMDNAQSALTHLVTRDEDLLGLQVLLGLVLLYQDTKDPRPATVLIGAAVRLTHRLRLQSRNDIQALYPAAEGLHRSRLFWITYMLDKEISLRHQTPSVQLDADIDLDLPDPSPADGVGDIYTLEGRVRVSYLRLRVQLAYIMGKGYDLLYSTRSSKVSAQERRDRVVRLSRQLEIWRGHIPGEMQLRTAADNLGRMELVFMATLHCGYLSCLVMVHGVWSSNAQWIQRVSRYGQVVIKDSEFDGRRVCSSQMPPLPVAWKRCVQISRECLAMARRMPQSDYSVWNNACAFFSAMIIILANMYEFPDDECTAADRELTGYALEFFKTFKDASVLIPFQQLHMVVVEMHGRASMAVEAAAHSRQREAIASSESEDRFSIDALAHDVVQWPDELDPSFPYLGRPSVTDGLDRGVGDGDIAGGLFEDWMTVV</sequence>
<dbReference type="AlphaFoldDB" id="A0AAE0I2N3"/>
<dbReference type="Gene3D" id="4.10.240.10">
    <property type="entry name" value="Zn(2)-C6 fungal-type DNA-binding domain"/>
    <property type="match status" value="1"/>
</dbReference>
<dbReference type="InterPro" id="IPR001138">
    <property type="entry name" value="Zn2Cys6_DnaBD"/>
</dbReference>
<evidence type="ECO:0000313" key="10">
    <source>
        <dbReference type="Proteomes" id="UP001286456"/>
    </source>
</evidence>
<dbReference type="Pfam" id="PF00172">
    <property type="entry name" value="Zn_clus"/>
    <property type="match status" value="1"/>
</dbReference>
<evidence type="ECO:0000313" key="9">
    <source>
        <dbReference type="EMBL" id="KAK3317144.1"/>
    </source>
</evidence>
<protein>
    <submittedName>
        <fullName evidence="9">Fungal-specific transcription factor domain-containing protein</fullName>
    </submittedName>
</protein>
<dbReference type="SMART" id="SM00906">
    <property type="entry name" value="Fungal_trans"/>
    <property type="match status" value="1"/>
</dbReference>
<dbReference type="PANTHER" id="PTHR46910:SF37">
    <property type="entry name" value="ZN(II)2CYS6 TRANSCRIPTION FACTOR (EUROFUNG)"/>
    <property type="match status" value="1"/>
</dbReference>
<keyword evidence="3" id="KW-0805">Transcription regulation</keyword>
<dbReference type="Pfam" id="PF04082">
    <property type="entry name" value="Fungal_trans"/>
    <property type="match status" value="1"/>
</dbReference>
<dbReference type="CDD" id="cd00067">
    <property type="entry name" value="GAL4"/>
    <property type="match status" value="1"/>
</dbReference>
<dbReference type="EMBL" id="JAUEPO010000008">
    <property type="protein sequence ID" value="KAK3317144.1"/>
    <property type="molecule type" value="Genomic_DNA"/>
</dbReference>
<dbReference type="InterPro" id="IPR036864">
    <property type="entry name" value="Zn2-C6_fun-type_DNA-bd_sf"/>
</dbReference>
<dbReference type="PANTHER" id="PTHR46910">
    <property type="entry name" value="TRANSCRIPTION FACTOR PDR1"/>
    <property type="match status" value="1"/>
</dbReference>
<evidence type="ECO:0000256" key="3">
    <source>
        <dbReference type="ARBA" id="ARBA00023015"/>
    </source>
</evidence>
<organism evidence="9 10">
    <name type="scientific">Cercophora scortea</name>
    <dbReference type="NCBI Taxonomy" id="314031"/>
    <lineage>
        <taxon>Eukaryota</taxon>
        <taxon>Fungi</taxon>
        <taxon>Dikarya</taxon>
        <taxon>Ascomycota</taxon>
        <taxon>Pezizomycotina</taxon>
        <taxon>Sordariomycetes</taxon>
        <taxon>Sordariomycetidae</taxon>
        <taxon>Sordariales</taxon>
        <taxon>Lasiosphaeriaceae</taxon>
        <taxon>Cercophora</taxon>
    </lineage>
</organism>
<dbReference type="InterPro" id="IPR050987">
    <property type="entry name" value="AtrR-like"/>
</dbReference>
<dbReference type="GO" id="GO:0003677">
    <property type="term" value="F:DNA binding"/>
    <property type="evidence" value="ECO:0007669"/>
    <property type="project" value="UniProtKB-KW"/>
</dbReference>
<evidence type="ECO:0000256" key="6">
    <source>
        <dbReference type="ARBA" id="ARBA00023242"/>
    </source>
</evidence>
<evidence type="ECO:0000256" key="1">
    <source>
        <dbReference type="ARBA" id="ARBA00004123"/>
    </source>
</evidence>
<comment type="subcellular location">
    <subcellularLocation>
        <location evidence="1">Nucleus</location>
    </subcellularLocation>
</comment>
<dbReference type="GO" id="GO:0005634">
    <property type="term" value="C:nucleus"/>
    <property type="evidence" value="ECO:0007669"/>
    <property type="project" value="UniProtKB-SubCell"/>
</dbReference>
<evidence type="ECO:0000256" key="2">
    <source>
        <dbReference type="ARBA" id="ARBA00022723"/>
    </source>
</evidence>
<evidence type="ECO:0000256" key="5">
    <source>
        <dbReference type="ARBA" id="ARBA00023163"/>
    </source>
</evidence>
<dbReference type="PROSITE" id="PS50048">
    <property type="entry name" value="ZN2_CY6_FUNGAL_2"/>
    <property type="match status" value="1"/>
</dbReference>
<dbReference type="GO" id="GO:0006351">
    <property type="term" value="P:DNA-templated transcription"/>
    <property type="evidence" value="ECO:0007669"/>
    <property type="project" value="InterPro"/>
</dbReference>
<dbReference type="SUPFAM" id="SSF57701">
    <property type="entry name" value="Zn2/Cys6 DNA-binding domain"/>
    <property type="match status" value="1"/>
</dbReference>
<gene>
    <name evidence="9" type="ORF">B0T19DRAFT_451862</name>
</gene>